<keyword evidence="2" id="KW-1185">Reference proteome</keyword>
<dbReference type="AlphaFoldDB" id="A0A1E4THY0"/>
<protein>
    <submittedName>
        <fullName evidence="1">Uncharacterized protein</fullName>
    </submittedName>
</protein>
<dbReference type="EMBL" id="KV453842">
    <property type="protein sequence ID" value="ODV91317.1"/>
    <property type="molecule type" value="Genomic_DNA"/>
</dbReference>
<proteinExistence type="predicted"/>
<sequence length="63" mass="7265">MPQHHMHIDFLPQTFDQGSQICDTLWNSSNILSINADTYRLFVTYASNKSQFQPTPISATHRI</sequence>
<reference evidence="2" key="1">
    <citation type="submission" date="2016-02" db="EMBL/GenBank/DDBJ databases">
        <title>Comparative genomics of biotechnologically important yeasts.</title>
        <authorList>
            <consortium name="DOE Joint Genome Institute"/>
            <person name="Riley R."/>
            <person name="Haridas S."/>
            <person name="Wolfe K.H."/>
            <person name="Lopes M.R."/>
            <person name="Hittinger C.T."/>
            <person name="Goker M."/>
            <person name="Salamov A."/>
            <person name="Wisecaver J."/>
            <person name="Long T.M."/>
            <person name="Aerts A.L."/>
            <person name="Barry K."/>
            <person name="Choi C."/>
            <person name="Clum A."/>
            <person name="Coughlan A.Y."/>
            <person name="Deshpande S."/>
            <person name="Douglass A.P."/>
            <person name="Hanson S.J."/>
            <person name="Klenk H.-P."/>
            <person name="Labutti K."/>
            <person name="Lapidus A."/>
            <person name="Lindquist E."/>
            <person name="Lipzen A."/>
            <person name="Meier-Kolthoff J.P."/>
            <person name="Ohm R.A."/>
            <person name="Otillar R.P."/>
            <person name="Pangilinan J."/>
            <person name="Peng Y."/>
            <person name="Rokas A."/>
            <person name="Rosa C.A."/>
            <person name="Scheuner C."/>
            <person name="Sibirny A.A."/>
            <person name="Slot J.C."/>
            <person name="Stielow J.B."/>
            <person name="Sun H."/>
            <person name="Kurtzman C.P."/>
            <person name="Blackwell M."/>
            <person name="Jeffries T.W."/>
            <person name="Grigoriev I.V."/>
        </authorList>
    </citation>
    <scope>NUCLEOTIDE SEQUENCE [LARGE SCALE GENOMIC DNA]</scope>
    <source>
        <strain evidence="2">NRRL Y-17796</strain>
    </source>
</reference>
<feature type="non-terminal residue" evidence="1">
    <location>
        <position position="63"/>
    </location>
</feature>
<accession>A0A1E4THY0</accession>
<gene>
    <name evidence="1" type="ORF">CANCADRAFT_31995</name>
</gene>
<evidence type="ECO:0000313" key="2">
    <source>
        <dbReference type="Proteomes" id="UP000095023"/>
    </source>
</evidence>
<evidence type="ECO:0000313" key="1">
    <source>
        <dbReference type="EMBL" id="ODV91317.1"/>
    </source>
</evidence>
<dbReference type="Proteomes" id="UP000095023">
    <property type="component" value="Unassembled WGS sequence"/>
</dbReference>
<name>A0A1E4THY0_9ASCO</name>
<organism evidence="1 2">
    <name type="scientific">Tortispora caseinolytica NRRL Y-17796</name>
    <dbReference type="NCBI Taxonomy" id="767744"/>
    <lineage>
        <taxon>Eukaryota</taxon>
        <taxon>Fungi</taxon>
        <taxon>Dikarya</taxon>
        <taxon>Ascomycota</taxon>
        <taxon>Saccharomycotina</taxon>
        <taxon>Trigonopsidomycetes</taxon>
        <taxon>Trigonopsidales</taxon>
        <taxon>Trigonopsidaceae</taxon>
        <taxon>Tortispora</taxon>
    </lineage>
</organism>